<evidence type="ECO:0000313" key="1">
    <source>
        <dbReference type="RefSeq" id="XP_059603680.1"/>
    </source>
</evidence>
<dbReference type="KEGG" id="ang:An04g08170"/>
<dbReference type="AlphaFoldDB" id="A0AAJ8E192"/>
<organism evidence="1">
    <name type="scientific">Aspergillus niger</name>
    <dbReference type="NCBI Taxonomy" id="5061"/>
    <lineage>
        <taxon>Eukaryota</taxon>
        <taxon>Fungi</taxon>
        <taxon>Dikarya</taxon>
        <taxon>Ascomycota</taxon>
        <taxon>Pezizomycotina</taxon>
        <taxon>Eurotiomycetes</taxon>
        <taxon>Eurotiomycetidae</taxon>
        <taxon>Eurotiales</taxon>
        <taxon>Aspergillaceae</taxon>
        <taxon>Aspergillus</taxon>
        <taxon>Aspergillus subgen. Circumdati</taxon>
    </lineage>
</organism>
<reference evidence="1" key="1">
    <citation type="submission" date="2025-02" db="EMBL/GenBank/DDBJ databases">
        <authorList>
            <consortium name="NCBI Genome Project"/>
        </authorList>
    </citation>
    <scope>NUCLEOTIDE SEQUENCE</scope>
</reference>
<gene>
    <name evidence="1" type="ORF">An04g08170</name>
</gene>
<sequence>MPRGSSCSRTVLRLAGVLLNPSISEQLWPSSVVILGGYGMDRSMDGCSEAVSMEPPCIGPVPDLGIQVGFSWNDNSKQVIYIVACGAEDKLGSLTNRSVGEYLGWLHFGMLGVHKEDGEDISGG</sequence>
<accession>A0AAJ8E192</accession>
<dbReference type="GeneID" id="84591015"/>
<reference evidence="1" key="2">
    <citation type="submission" date="2025-08" db="UniProtKB">
        <authorList>
            <consortium name="RefSeq"/>
        </authorList>
    </citation>
    <scope>IDENTIFICATION</scope>
</reference>
<dbReference type="RefSeq" id="XP_059603680.1">
    <property type="nucleotide sequence ID" value="XM_059747693.1"/>
</dbReference>
<protein>
    <submittedName>
        <fullName evidence="1">Uncharacterized protein</fullName>
    </submittedName>
</protein>
<proteinExistence type="predicted"/>
<dbReference type="VEuPathDB" id="FungiDB:An04g08170"/>
<name>A0AAJ8E192_ASPNG</name>